<sequence>MEGEFGLAQLPEEIIDIICESLEAQDVTNLRYTCRSLQAKSDHQWALKFFGQTSFVLTRRSLTLLIELSKNERFAPCIRELQLVLVTFPPSKLSGILGTPLSEPMDVDNGKSSHASALAKKQGDRKKLEGKPEEPSTSQMIKRQRRATYQRNMHDQNMLRKRGIDIDMLTEALQNLGGLESFSILDQYRYVPG</sequence>
<feature type="domain" description="F-box" evidence="2">
    <location>
        <begin position="4"/>
        <end position="48"/>
    </location>
</feature>
<dbReference type="PROSITE" id="PS50181">
    <property type="entry name" value="FBOX"/>
    <property type="match status" value="1"/>
</dbReference>
<dbReference type="InterPro" id="IPR036047">
    <property type="entry name" value="F-box-like_dom_sf"/>
</dbReference>
<evidence type="ECO:0000256" key="1">
    <source>
        <dbReference type="SAM" id="MobiDB-lite"/>
    </source>
</evidence>
<evidence type="ECO:0000259" key="2">
    <source>
        <dbReference type="PROSITE" id="PS50181"/>
    </source>
</evidence>
<name>A0A6A5YZI0_9PLEO</name>
<dbReference type="Pfam" id="PF00646">
    <property type="entry name" value="F-box"/>
    <property type="match status" value="1"/>
</dbReference>
<dbReference type="SUPFAM" id="SSF81383">
    <property type="entry name" value="F-box domain"/>
    <property type="match status" value="1"/>
</dbReference>
<dbReference type="Proteomes" id="UP000799770">
    <property type="component" value="Unassembled WGS sequence"/>
</dbReference>
<dbReference type="OrthoDB" id="5279008at2759"/>
<dbReference type="InterPro" id="IPR001810">
    <property type="entry name" value="F-box_dom"/>
</dbReference>
<reference evidence="3" key="1">
    <citation type="journal article" date="2020" name="Stud. Mycol.">
        <title>101 Dothideomycetes genomes: a test case for predicting lifestyles and emergence of pathogens.</title>
        <authorList>
            <person name="Haridas S."/>
            <person name="Albert R."/>
            <person name="Binder M."/>
            <person name="Bloem J."/>
            <person name="Labutti K."/>
            <person name="Salamov A."/>
            <person name="Andreopoulos B."/>
            <person name="Baker S."/>
            <person name="Barry K."/>
            <person name="Bills G."/>
            <person name="Bluhm B."/>
            <person name="Cannon C."/>
            <person name="Castanera R."/>
            <person name="Culley D."/>
            <person name="Daum C."/>
            <person name="Ezra D."/>
            <person name="Gonzalez J."/>
            <person name="Henrissat B."/>
            <person name="Kuo A."/>
            <person name="Liang C."/>
            <person name="Lipzen A."/>
            <person name="Lutzoni F."/>
            <person name="Magnuson J."/>
            <person name="Mondo S."/>
            <person name="Nolan M."/>
            <person name="Ohm R."/>
            <person name="Pangilinan J."/>
            <person name="Park H.-J."/>
            <person name="Ramirez L."/>
            <person name="Alfaro M."/>
            <person name="Sun H."/>
            <person name="Tritt A."/>
            <person name="Yoshinaga Y."/>
            <person name="Zwiers L.-H."/>
            <person name="Turgeon B."/>
            <person name="Goodwin S."/>
            <person name="Spatafora J."/>
            <person name="Crous P."/>
            <person name="Grigoriev I."/>
        </authorList>
    </citation>
    <scope>NUCLEOTIDE SEQUENCE</scope>
    <source>
        <strain evidence="3">CBS 627.86</strain>
    </source>
</reference>
<dbReference type="EMBL" id="ML977332">
    <property type="protein sequence ID" value="KAF2112213.1"/>
    <property type="molecule type" value="Genomic_DNA"/>
</dbReference>
<evidence type="ECO:0000313" key="3">
    <source>
        <dbReference type="EMBL" id="KAF2112213.1"/>
    </source>
</evidence>
<dbReference type="AlphaFoldDB" id="A0A6A5YZI0"/>
<proteinExistence type="predicted"/>
<gene>
    <name evidence="3" type="ORF">BDV96DRAFT_172098</name>
</gene>
<keyword evidence="4" id="KW-1185">Reference proteome</keyword>
<feature type="compositionally biased region" description="Basic and acidic residues" evidence="1">
    <location>
        <begin position="121"/>
        <end position="134"/>
    </location>
</feature>
<protein>
    <recommendedName>
        <fullName evidence="2">F-box domain-containing protein</fullName>
    </recommendedName>
</protein>
<evidence type="ECO:0000313" key="4">
    <source>
        <dbReference type="Proteomes" id="UP000799770"/>
    </source>
</evidence>
<accession>A0A6A5YZI0</accession>
<feature type="region of interest" description="Disordered" evidence="1">
    <location>
        <begin position="104"/>
        <end position="149"/>
    </location>
</feature>
<organism evidence="3 4">
    <name type="scientific">Lophiotrema nucula</name>
    <dbReference type="NCBI Taxonomy" id="690887"/>
    <lineage>
        <taxon>Eukaryota</taxon>
        <taxon>Fungi</taxon>
        <taxon>Dikarya</taxon>
        <taxon>Ascomycota</taxon>
        <taxon>Pezizomycotina</taxon>
        <taxon>Dothideomycetes</taxon>
        <taxon>Pleosporomycetidae</taxon>
        <taxon>Pleosporales</taxon>
        <taxon>Lophiotremataceae</taxon>
        <taxon>Lophiotrema</taxon>
    </lineage>
</organism>